<keyword evidence="2" id="KW-1185">Reference proteome</keyword>
<evidence type="ECO:0000313" key="1">
    <source>
        <dbReference type="EMBL" id="OUJ19489.1"/>
    </source>
</evidence>
<organism evidence="1 2">
    <name type="scientific">Methanonatronarchaeum thermophilum</name>
    <dbReference type="NCBI Taxonomy" id="1927129"/>
    <lineage>
        <taxon>Archaea</taxon>
        <taxon>Methanobacteriati</taxon>
        <taxon>Methanobacteriota</taxon>
        <taxon>Methanonatronarchaeia</taxon>
        <taxon>Methanonatronarchaeales</taxon>
        <taxon>Methanonatronarchaeaceae</taxon>
        <taxon>Methanonatronarchaeum</taxon>
    </lineage>
</organism>
<dbReference type="RefSeq" id="WP_086636585.1">
    <property type="nucleotide sequence ID" value="NZ_MRZU01000002.1"/>
</dbReference>
<sequence length="63" mass="7524">MSIFDFDLYDENGMLKLLCPDCGKKKNMREVDCEYRLENKLEARCVHCNYKGKIKQWTVKHGH</sequence>
<protein>
    <submittedName>
        <fullName evidence="1">Zn-ribbon RNA-binding protein with a function in translation</fullName>
    </submittedName>
</protein>
<proteinExistence type="predicted"/>
<name>A0A1Y3GDK5_9EURY</name>
<dbReference type="Proteomes" id="UP000195137">
    <property type="component" value="Unassembled WGS sequence"/>
</dbReference>
<reference evidence="1 2" key="1">
    <citation type="submission" date="2016-12" db="EMBL/GenBank/DDBJ databases">
        <title>Discovery of methanogenic haloarchaea.</title>
        <authorList>
            <person name="Sorokin D.Y."/>
            <person name="Makarova K.S."/>
            <person name="Abbas B."/>
            <person name="Ferrer M."/>
            <person name="Golyshin P.N."/>
        </authorList>
    </citation>
    <scope>NUCLEOTIDE SEQUENCE [LARGE SCALE GENOMIC DNA]</scope>
    <source>
        <strain evidence="1">AMET1</strain>
    </source>
</reference>
<accession>A0A1Y3GDK5</accession>
<gene>
    <name evidence="1" type="ORF">AMET1_0160</name>
</gene>
<dbReference type="AlphaFoldDB" id="A0A1Y3GDK5"/>
<dbReference type="EMBL" id="MRZU01000002">
    <property type="protein sequence ID" value="OUJ19489.1"/>
    <property type="molecule type" value="Genomic_DNA"/>
</dbReference>
<comment type="caution">
    <text evidence="1">The sequence shown here is derived from an EMBL/GenBank/DDBJ whole genome shotgun (WGS) entry which is preliminary data.</text>
</comment>
<evidence type="ECO:0000313" key="2">
    <source>
        <dbReference type="Proteomes" id="UP000195137"/>
    </source>
</evidence>